<sequence length="239" mass="27576">METYEYQFKNLPLTPYICRHLILELFNERVEMRQTIVNEVTAAHLARGGKEANVADKPRMLKKALEKLKKEGLAKNPSYGYWLITNNDLKVSEVEVSDHNLTSQKTETSEAIKEEYDADFVFGEGSGTVYLYYLPTYEMNSSNLEKNTWACKIGKTDRDPLQRVLTQASTALPEKPKIAVIIKTNNSHVLEQSIHNILTYRNKKIETALGNEWFDTNPDEFLEIVQFITQSRYDYPAVR</sequence>
<dbReference type="InterPro" id="IPR018306">
    <property type="entry name" value="Phage_T5_Orf172_DNA-bd"/>
</dbReference>
<evidence type="ECO:0000259" key="1">
    <source>
        <dbReference type="SMART" id="SM00974"/>
    </source>
</evidence>
<dbReference type="EMBL" id="CP095075">
    <property type="protein sequence ID" value="UOR13594.1"/>
    <property type="molecule type" value="Genomic_DNA"/>
</dbReference>
<dbReference type="RefSeq" id="WP_245035246.1">
    <property type="nucleotide sequence ID" value="NZ_CP095075.1"/>
</dbReference>
<evidence type="ECO:0000313" key="3">
    <source>
        <dbReference type="Proteomes" id="UP000830326"/>
    </source>
</evidence>
<reference evidence="2" key="1">
    <citation type="submission" date="2022-04" db="EMBL/GenBank/DDBJ databases">
        <title>Halobacillus sp. isolated from saltern.</title>
        <authorList>
            <person name="Won M."/>
            <person name="Lee C.-M."/>
            <person name="Woen H.-Y."/>
            <person name="Kwon S.-W."/>
        </authorList>
    </citation>
    <scope>NUCLEOTIDE SEQUENCE</scope>
    <source>
        <strain evidence="2">SSHM10-5</strain>
    </source>
</reference>
<name>A0ABY4HG45_9BACI</name>
<organism evidence="2 3">
    <name type="scientific">Halobacillus amylolyticus</name>
    <dbReference type="NCBI Taxonomy" id="2932259"/>
    <lineage>
        <taxon>Bacteria</taxon>
        <taxon>Bacillati</taxon>
        <taxon>Bacillota</taxon>
        <taxon>Bacilli</taxon>
        <taxon>Bacillales</taxon>
        <taxon>Bacillaceae</taxon>
        <taxon>Halobacillus</taxon>
    </lineage>
</organism>
<protein>
    <submittedName>
        <fullName evidence="2">GIY-YIG nuclease family protein</fullName>
    </submittedName>
</protein>
<feature type="domain" description="Bacteriophage T5 Orf172 DNA-binding" evidence="1">
    <location>
        <begin position="145"/>
        <end position="228"/>
    </location>
</feature>
<evidence type="ECO:0000313" key="2">
    <source>
        <dbReference type="EMBL" id="UOR13594.1"/>
    </source>
</evidence>
<dbReference type="Pfam" id="PF10544">
    <property type="entry name" value="T5orf172"/>
    <property type="match status" value="1"/>
</dbReference>
<keyword evidence="3" id="KW-1185">Reference proteome</keyword>
<gene>
    <name evidence="2" type="ORF">MUO15_09150</name>
</gene>
<proteinExistence type="predicted"/>
<accession>A0ABY4HG45</accession>
<dbReference type="Proteomes" id="UP000830326">
    <property type="component" value="Chromosome"/>
</dbReference>
<dbReference type="SMART" id="SM00974">
    <property type="entry name" value="T5orf172"/>
    <property type="match status" value="1"/>
</dbReference>